<sequence length="745" mass="85181">MPSHHSSSHVYRTRDRYDDHETDEYVVVERPGRSNSRIRYRHPSPPNHVPATTQSISTATNPRSSNSYHREPPVEIVHRDNRDSRELRFVRDKDEDERAGREIRFVRERDDDERNSREIQVVRETTREERDSARERESALELAKETGKEVQLVRSVRHDSDDEHKDEQFYTRDDGVLVVRAAPEEIEIVEQVVPVSMRSDRSRRKSLDMRGADSPAPYKRLIVACDGTWLNADNGMNNGELAIPSNVTRFSRAIRPIGRDGIPQIVYYHFGVGSRGNVINRVVGGTTGGGLEENIRESYSFLSNNYTPGDEIYLVGFSRGAFTARSISGLICEIGILTKKGLGAFPAIFQDVHHRRDPEYKDKNPDIPFPNKPNAGDPTYREELYRRGLTRLDVKVKAIGVWDTVGALGTPRIGLLTRIGLQPTQNKDSMTFYDTKLHNNIEHAFQALSLDERRSAFAPAIWEKPRGNRTILRQVWFPGVHTNVGGGYDDQQLANITLAWMVSQFEPFIDFRIKYILDQDTQNARWYSRHREQPRPWSFGEIPDSNKGIYALGGSTTRTPGQYYAVDPHTGRPTSRPLRDTCEYMHPSVRTRLRLGGPGVEDKGRYDPEALDDWRLVVTYPDPRGSRSRSHSHSRSRRDPDEVIRDLDTPPDVFWKLRRGDEAHVSTRILPEAPLRKLERAVAERDPRTLDYVMWPPSTGKGGGPSRRDGGRGRRKSGAASERDRKEGRERARTPLEWRRSVGDG</sequence>
<feature type="compositionally biased region" description="Polar residues" evidence="1">
    <location>
        <begin position="1"/>
        <end position="10"/>
    </location>
</feature>
<proteinExistence type="predicted"/>
<dbReference type="Pfam" id="PF09994">
    <property type="entry name" value="T6SS_Tle1-like_cat"/>
    <property type="match status" value="1"/>
</dbReference>
<reference evidence="3 4" key="1">
    <citation type="submission" date="2024-04" db="EMBL/GenBank/DDBJ databases">
        <title>Phyllosticta paracitricarpa is synonymous to the EU quarantine fungus P. citricarpa based on phylogenomic analyses.</title>
        <authorList>
            <consortium name="Lawrence Berkeley National Laboratory"/>
            <person name="Van ingen-buijs V.A."/>
            <person name="Van westerhoven A.C."/>
            <person name="Haridas S."/>
            <person name="Skiadas P."/>
            <person name="Martin F."/>
            <person name="Groenewald J.Z."/>
            <person name="Crous P.W."/>
            <person name="Seidl M.F."/>
        </authorList>
    </citation>
    <scope>NUCLEOTIDE SEQUENCE [LARGE SCALE GENOMIC DNA]</scope>
    <source>
        <strain evidence="3 4">CBS 141358</strain>
    </source>
</reference>
<accession>A0ABR1N113</accession>
<evidence type="ECO:0000259" key="2">
    <source>
        <dbReference type="Pfam" id="PF09994"/>
    </source>
</evidence>
<comment type="caution">
    <text evidence="3">The sequence shown here is derived from an EMBL/GenBank/DDBJ whole genome shotgun (WGS) entry which is preliminary data.</text>
</comment>
<organism evidence="3 4">
    <name type="scientific">Phyllosticta paracitricarpa</name>
    <dbReference type="NCBI Taxonomy" id="2016321"/>
    <lineage>
        <taxon>Eukaryota</taxon>
        <taxon>Fungi</taxon>
        <taxon>Dikarya</taxon>
        <taxon>Ascomycota</taxon>
        <taxon>Pezizomycotina</taxon>
        <taxon>Dothideomycetes</taxon>
        <taxon>Dothideomycetes incertae sedis</taxon>
        <taxon>Botryosphaeriales</taxon>
        <taxon>Phyllostictaceae</taxon>
        <taxon>Phyllosticta</taxon>
    </lineage>
</organism>
<dbReference type="Proteomes" id="UP001367316">
    <property type="component" value="Unassembled WGS sequence"/>
</dbReference>
<dbReference type="EMBL" id="JBBPBF010000026">
    <property type="protein sequence ID" value="KAK7608903.1"/>
    <property type="molecule type" value="Genomic_DNA"/>
</dbReference>
<dbReference type="InterPro" id="IPR018712">
    <property type="entry name" value="Tle1-like_cat"/>
</dbReference>
<feature type="compositionally biased region" description="Basic and acidic residues" evidence="1">
    <location>
        <begin position="721"/>
        <end position="745"/>
    </location>
</feature>
<feature type="region of interest" description="Disordered" evidence="1">
    <location>
        <begin position="359"/>
        <end position="378"/>
    </location>
</feature>
<feature type="region of interest" description="Disordered" evidence="1">
    <location>
        <begin position="620"/>
        <end position="647"/>
    </location>
</feature>
<gene>
    <name evidence="3" type="ORF">JOL62DRAFT_613888</name>
</gene>
<dbReference type="PANTHER" id="PTHR33840">
    <property type="match status" value="1"/>
</dbReference>
<name>A0ABR1N113_9PEZI</name>
<feature type="compositionally biased region" description="Basic and acidic residues" evidence="1">
    <location>
        <begin position="637"/>
        <end position="647"/>
    </location>
</feature>
<dbReference type="PANTHER" id="PTHR33840:SF1">
    <property type="entry name" value="TLE1 PHOSPHOLIPASE DOMAIN-CONTAINING PROTEIN"/>
    <property type="match status" value="1"/>
</dbReference>
<feature type="region of interest" description="Disordered" evidence="1">
    <location>
        <begin position="689"/>
        <end position="745"/>
    </location>
</feature>
<evidence type="ECO:0000256" key="1">
    <source>
        <dbReference type="SAM" id="MobiDB-lite"/>
    </source>
</evidence>
<feature type="compositionally biased region" description="Basic and acidic residues" evidence="1">
    <location>
        <begin position="68"/>
        <end position="80"/>
    </location>
</feature>
<feature type="domain" description="T6SS Phospholipase effector Tle1-like catalytic" evidence="2">
    <location>
        <begin position="219"/>
        <end position="504"/>
    </location>
</feature>
<keyword evidence="4" id="KW-1185">Reference proteome</keyword>
<feature type="region of interest" description="Disordered" evidence="1">
    <location>
        <begin position="560"/>
        <end position="580"/>
    </location>
</feature>
<evidence type="ECO:0000313" key="3">
    <source>
        <dbReference type="EMBL" id="KAK7608903.1"/>
    </source>
</evidence>
<protein>
    <recommendedName>
        <fullName evidence="2">T6SS Phospholipase effector Tle1-like catalytic domain-containing protein</fullName>
    </recommendedName>
</protein>
<feature type="region of interest" description="Disordered" evidence="1">
    <location>
        <begin position="1"/>
        <end position="80"/>
    </location>
</feature>
<feature type="compositionally biased region" description="Polar residues" evidence="1">
    <location>
        <begin position="50"/>
        <end position="67"/>
    </location>
</feature>
<evidence type="ECO:0000313" key="4">
    <source>
        <dbReference type="Proteomes" id="UP001367316"/>
    </source>
</evidence>
<feature type="compositionally biased region" description="Basic residues" evidence="1">
    <location>
        <begin position="626"/>
        <end position="636"/>
    </location>
</feature>